<reference evidence="2" key="1">
    <citation type="submission" date="2022-07" db="EMBL/GenBank/DDBJ databases">
        <title>Phylogenomic reconstructions and comparative analyses of Kickxellomycotina fungi.</title>
        <authorList>
            <person name="Reynolds N.K."/>
            <person name="Stajich J.E."/>
            <person name="Barry K."/>
            <person name="Grigoriev I.V."/>
            <person name="Crous P."/>
            <person name="Smith M.E."/>
        </authorList>
    </citation>
    <scope>NUCLEOTIDE SEQUENCE</scope>
    <source>
        <strain evidence="2">RSA 1196</strain>
    </source>
</reference>
<dbReference type="GO" id="GO:0005829">
    <property type="term" value="C:cytosol"/>
    <property type="evidence" value="ECO:0007669"/>
    <property type="project" value="TreeGrafter"/>
</dbReference>
<evidence type="ECO:0000259" key="1">
    <source>
        <dbReference type="Pfam" id="PF00117"/>
    </source>
</evidence>
<name>A0A9W8ARH9_9FUNG</name>
<dbReference type="InterPro" id="IPR029062">
    <property type="entry name" value="Class_I_gatase-like"/>
</dbReference>
<feature type="domain" description="Glutamine amidotransferase" evidence="1">
    <location>
        <begin position="28"/>
        <end position="207"/>
    </location>
</feature>
<dbReference type="AlphaFoldDB" id="A0A9W8ARH9"/>
<dbReference type="PANTHER" id="PTHR42695:SF5">
    <property type="entry name" value="GLUTAMINE AMIDOTRANSFERASE YLR126C-RELATED"/>
    <property type="match status" value="1"/>
</dbReference>
<gene>
    <name evidence="2" type="ORF">IWQ62_001797</name>
</gene>
<dbReference type="Pfam" id="PF00117">
    <property type="entry name" value="GATase"/>
    <property type="match status" value="1"/>
</dbReference>
<dbReference type="PANTHER" id="PTHR42695">
    <property type="entry name" value="GLUTAMINE AMIDOTRANSFERASE YLR126C-RELATED"/>
    <property type="match status" value="1"/>
</dbReference>
<protein>
    <recommendedName>
        <fullName evidence="1">Glutamine amidotransferase domain-containing protein</fullName>
    </recommendedName>
</protein>
<dbReference type="Proteomes" id="UP001150925">
    <property type="component" value="Unassembled WGS sequence"/>
</dbReference>
<dbReference type="OrthoDB" id="92161at2759"/>
<dbReference type="InterPro" id="IPR017926">
    <property type="entry name" value="GATASE"/>
</dbReference>
<dbReference type="EMBL" id="JANBPY010000322">
    <property type="protein sequence ID" value="KAJ1967532.1"/>
    <property type="molecule type" value="Genomic_DNA"/>
</dbReference>
<organism evidence="2 3">
    <name type="scientific">Dispira parvispora</name>
    <dbReference type="NCBI Taxonomy" id="1520584"/>
    <lineage>
        <taxon>Eukaryota</taxon>
        <taxon>Fungi</taxon>
        <taxon>Fungi incertae sedis</taxon>
        <taxon>Zoopagomycota</taxon>
        <taxon>Kickxellomycotina</taxon>
        <taxon>Dimargaritomycetes</taxon>
        <taxon>Dimargaritales</taxon>
        <taxon>Dimargaritaceae</taxon>
        <taxon>Dispira</taxon>
    </lineage>
</organism>
<dbReference type="PROSITE" id="PS51273">
    <property type="entry name" value="GATASE_TYPE_1"/>
    <property type="match status" value="1"/>
</dbReference>
<evidence type="ECO:0000313" key="3">
    <source>
        <dbReference type="Proteomes" id="UP001150925"/>
    </source>
</evidence>
<sequence>MTTLSRVLKVAILVTDVPMAEVCQRRGDYYTMFTRCLQQAGRQLYPPVTVETEGFDVVNEPFRYPENPSAWDAILITGSKADSYRDLPWITRLVDYVRTTVPQYPQLKWLGICFGHQIIARAFGVTPEVSPLGWEVGPTTVKLTDTGRQVLGAPTYSSLTLLQLHRDVVEGCPEGFQVLGYSNKCSNHSMVKGNQVLTVQGHPEFTNDVVEVVVRARRETGAIPRDVADACLEKISDNNDSLWFTARMLRFALGE</sequence>
<keyword evidence="3" id="KW-1185">Reference proteome</keyword>
<dbReference type="SUPFAM" id="SSF52317">
    <property type="entry name" value="Class I glutamine amidotransferase-like"/>
    <property type="match status" value="1"/>
</dbReference>
<dbReference type="CDD" id="cd01741">
    <property type="entry name" value="GATase1_1"/>
    <property type="match status" value="1"/>
</dbReference>
<comment type="caution">
    <text evidence="2">The sequence shown here is derived from an EMBL/GenBank/DDBJ whole genome shotgun (WGS) entry which is preliminary data.</text>
</comment>
<accession>A0A9W8ARH9</accession>
<dbReference type="Gene3D" id="3.40.50.880">
    <property type="match status" value="1"/>
</dbReference>
<evidence type="ECO:0000313" key="2">
    <source>
        <dbReference type="EMBL" id="KAJ1967532.1"/>
    </source>
</evidence>
<proteinExistence type="predicted"/>
<dbReference type="InterPro" id="IPR044992">
    <property type="entry name" value="ChyE-like"/>
</dbReference>
<dbReference type="GO" id="GO:0005634">
    <property type="term" value="C:nucleus"/>
    <property type="evidence" value="ECO:0007669"/>
    <property type="project" value="TreeGrafter"/>
</dbReference>